<organism evidence="3 4">
    <name type="scientific">Cognatilysobacter bugurensis</name>
    <dbReference type="NCBI Taxonomy" id="543356"/>
    <lineage>
        <taxon>Bacteria</taxon>
        <taxon>Pseudomonadati</taxon>
        <taxon>Pseudomonadota</taxon>
        <taxon>Gammaproteobacteria</taxon>
        <taxon>Lysobacterales</taxon>
        <taxon>Lysobacteraceae</taxon>
        <taxon>Cognatilysobacter</taxon>
    </lineage>
</organism>
<protein>
    <recommendedName>
        <fullName evidence="2">Tyr recombinase domain-containing protein</fullName>
    </recommendedName>
</protein>
<sequence length="527" mass="59701">MPAARERFELSEARLLADIPQNFSTRDGTLVDGSSDTWTLPTARNIDRLYFDRIDDPTFCWTVKRYVVHRLKTISNTSGVTAFKALKRLYSNNYSKRGGATSFEDRLLEAMEAAISEAKNKKALWTIYLITRWYVWCAEAFPEIGFDIDYAHELDGLIIPGSPKGEAVRVNDPDDGPLDRTVELPLLLRALSEDTCQDYESIEQRAALALCIAFGRNPACFAYLEANDIRNVADGLANVPPAYMIDLPRIKKRQLHPRDEIRTEPMEHRLAKYVVDLKKQCMSEVVTVATFDGPTNVSFQPLFRHPRGRTLLVHDDVVDRAARVQSGRISALVQSFAQRNRVVSPLTHEIMRVTPRRLRYTLACGLVEEGISRKELARLLDHSDTQHVRVYFDLKSNVVRRLDAAAAKSFAPLMSFFRGTVIDPETGNDSTNASEIAYADPSEPGTLSQVGLCGQKKLCHLDPPFSCYLCEKFRPYRTVDHERVLTSMLSERERVLEKLDDQRLGVQLDDVIFAVAEVCRIVEEARD</sequence>
<evidence type="ECO:0000256" key="1">
    <source>
        <dbReference type="ARBA" id="ARBA00023172"/>
    </source>
</evidence>
<dbReference type="Proteomes" id="UP000646426">
    <property type="component" value="Unassembled WGS sequence"/>
</dbReference>
<keyword evidence="1" id="KW-0233">DNA recombination</keyword>
<dbReference type="GO" id="GO:0003677">
    <property type="term" value="F:DNA binding"/>
    <property type="evidence" value="ECO:0007669"/>
    <property type="project" value="InterPro"/>
</dbReference>
<comment type="caution">
    <text evidence="3">The sequence shown here is derived from an EMBL/GenBank/DDBJ whole genome shotgun (WGS) entry which is preliminary data.</text>
</comment>
<dbReference type="InterPro" id="IPR013762">
    <property type="entry name" value="Integrase-like_cat_sf"/>
</dbReference>
<keyword evidence="4" id="KW-1185">Reference proteome</keyword>
<dbReference type="GO" id="GO:0006310">
    <property type="term" value="P:DNA recombination"/>
    <property type="evidence" value="ECO:0007669"/>
    <property type="project" value="UniProtKB-KW"/>
</dbReference>
<evidence type="ECO:0000313" key="4">
    <source>
        <dbReference type="Proteomes" id="UP000646426"/>
    </source>
</evidence>
<dbReference type="InterPro" id="IPR011010">
    <property type="entry name" value="DNA_brk_join_enz"/>
</dbReference>
<accession>A0A918T0J1</accession>
<name>A0A918T0J1_9GAMM</name>
<dbReference type="SUPFAM" id="SSF56349">
    <property type="entry name" value="DNA breaking-rejoining enzymes"/>
    <property type="match status" value="1"/>
</dbReference>
<dbReference type="Gene3D" id="1.10.443.10">
    <property type="entry name" value="Intergrase catalytic core"/>
    <property type="match status" value="1"/>
</dbReference>
<dbReference type="GO" id="GO:0015074">
    <property type="term" value="P:DNA integration"/>
    <property type="evidence" value="ECO:0007669"/>
    <property type="project" value="InterPro"/>
</dbReference>
<dbReference type="InterPro" id="IPR002104">
    <property type="entry name" value="Integrase_catalytic"/>
</dbReference>
<dbReference type="AlphaFoldDB" id="A0A918T0J1"/>
<reference evidence="3" key="1">
    <citation type="journal article" date="2014" name="Int. J. Syst. Evol. Microbiol.">
        <title>Complete genome sequence of Corynebacterium casei LMG S-19264T (=DSM 44701T), isolated from a smear-ripened cheese.</title>
        <authorList>
            <consortium name="US DOE Joint Genome Institute (JGI-PGF)"/>
            <person name="Walter F."/>
            <person name="Albersmeier A."/>
            <person name="Kalinowski J."/>
            <person name="Ruckert C."/>
        </authorList>
    </citation>
    <scope>NUCLEOTIDE SEQUENCE</scope>
    <source>
        <strain evidence="3">KCTC 23077</strain>
    </source>
</reference>
<evidence type="ECO:0000313" key="3">
    <source>
        <dbReference type="EMBL" id="GHA76973.1"/>
    </source>
</evidence>
<dbReference type="EMBL" id="BMYD01000001">
    <property type="protein sequence ID" value="GHA76973.1"/>
    <property type="molecule type" value="Genomic_DNA"/>
</dbReference>
<feature type="domain" description="Tyr recombinase" evidence="2">
    <location>
        <begin position="173"/>
        <end position="407"/>
    </location>
</feature>
<evidence type="ECO:0000259" key="2">
    <source>
        <dbReference type="PROSITE" id="PS51898"/>
    </source>
</evidence>
<reference evidence="3" key="2">
    <citation type="submission" date="2020-09" db="EMBL/GenBank/DDBJ databases">
        <authorList>
            <person name="Sun Q."/>
            <person name="Kim S."/>
        </authorList>
    </citation>
    <scope>NUCLEOTIDE SEQUENCE</scope>
    <source>
        <strain evidence="3">KCTC 23077</strain>
    </source>
</reference>
<dbReference type="PROSITE" id="PS51898">
    <property type="entry name" value="TYR_RECOMBINASE"/>
    <property type="match status" value="1"/>
</dbReference>
<gene>
    <name evidence="3" type="ORF">GCM10007067_12850</name>
</gene>
<proteinExistence type="predicted"/>